<keyword evidence="9 15" id="KW-0067">ATP-binding</keyword>
<dbReference type="SUPFAM" id="SSF55681">
    <property type="entry name" value="Class II aaRS and biotin synthetases"/>
    <property type="match status" value="1"/>
</dbReference>
<name>A0A0G0JXB8_9BACT</name>
<evidence type="ECO:0000256" key="2">
    <source>
        <dbReference type="ARBA" id="ARBA00008653"/>
    </source>
</evidence>
<comment type="catalytic activity">
    <reaction evidence="14 15">
        <text>tRNA(Phe) + L-phenylalanine + ATP = L-phenylalanyl-tRNA(Phe) + AMP + diphosphate + H(+)</text>
        <dbReference type="Rhea" id="RHEA:19413"/>
        <dbReference type="Rhea" id="RHEA-COMP:9668"/>
        <dbReference type="Rhea" id="RHEA-COMP:9699"/>
        <dbReference type="ChEBI" id="CHEBI:15378"/>
        <dbReference type="ChEBI" id="CHEBI:30616"/>
        <dbReference type="ChEBI" id="CHEBI:33019"/>
        <dbReference type="ChEBI" id="CHEBI:58095"/>
        <dbReference type="ChEBI" id="CHEBI:78442"/>
        <dbReference type="ChEBI" id="CHEBI:78531"/>
        <dbReference type="ChEBI" id="CHEBI:456215"/>
        <dbReference type="EC" id="6.1.1.20"/>
    </reaction>
</comment>
<dbReference type="SUPFAM" id="SSF46955">
    <property type="entry name" value="Putative DNA-binding domain"/>
    <property type="match status" value="1"/>
</dbReference>
<dbReference type="InterPro" id="IPR045864">
    <property type="entry name" value="aa-tRNA-synth_II/BPL/LPL"/>
</dbReference>
<dbReference type="HAMAP" id="MF_00283">
    <property type="entry name" value="Phe_tRNA_synth_beta1"/>
    <property type="match status" value="1"/>
</dbReference>
<evidence type="ECO:0000259" key="19">
    <source>
        <dbReference type="PROSITE" id="PS51483"/>
    </source>
</evidence>
<dbReference type="SMART" id="SM00873">
    <property type="entry name" value="B3_4"/>
    <property type="match status" value="1"/>
</dbReference>
<evidence type="ECO:0000313" key="21">
    <source>
        <dbReference type="Proteomes" id="UP000034022"/>
    </source>
</evidence>
<dbReference type="PROSITE" id="PS51447">
    <property type="entry name" value="FDX_ACB"/>
    <property type="match status" value="1"/>
</dbReference>
<dbReference type="NCBIfam" id="NF045760">
    <property type="entry name" value="YtpR"/>
    <property type="match status" value="1"/>
</dbReference>
<dbReference type="SUPFAM" id="SSF50249">
    <property type="entry name" value="Nucleic acid-binding proteins"/>
    <property type="match status" value="1"/>
</dbReference>
<dbReference type="PROSITE" id="PS50886">
    <property type="entry name" value="TRBD"/>
    <property type="match status" value="1"/>
</dbReference>
<dbReference type="Gene3D" id="3.30.70.380">
    <property type="entry name" value="Ferrodoxin-fold anticodon-binding domain"/>
    <property type="match status" value="1"/>
</dbReference>
<keyword evidence="12 15" id="KW-0648">Protein biosynthesis</keyword>
<dbReference type="SMART" id="SM00874">
    <property type="entry name" value="B5"/>
    <property type="match status" value="1"/>
</dbReference>
<dbReference type="GO" id="GO:0005524">
    <property type="term" value="F:ATP binding"/>
    <property type="evidence" value="ECO:0007669"/>
    <property type="project" value="UniProtKB-UniRule"/>
</dbReference>
<comment type="caution">
    <text evidence="20">The sequence shown here is derived from an EMBL/GenBank/DDBJ whole genome shotgun (WGS) entry which is preliminary data.</text>
</comment>
<evidence type="ECO:0000259" key="17">
    <source>
        <dbReference type="PROSITE" id="PS50886"/>
    </source>
</evidence>
<feature type="binding site" evidence="15">
    <location>
        <position position="478"/>
    </location>
    <ligand>
        <name>Mg(2+)</name>
        <dbReference type="ChEBI" id="CHEBI:18420"/>
        <note>shared with alpha subunit</note>
    </ligand>
</feature>
<dbReference type="Pfam" id="PF03483">
    <property type="entry name" value="B3_4"/>
    <property type="match status" value="1"/>
</dbReference>
<evidence type="ECO:0000259" key="18">
    <source>
        <dbReference type="PROSITE" id="PS51447"/>
    </source>
</evidence>
<organism evidence="20 21">
    <name type="scientific">Candidatus Falkowbacteria bacterium GW2011_GWE1_38_31</name>
    <dbReference type="NCBI Taxonomy" id="1618638"/>
    <lineage>
        <taxon>Bacteria</taxon>
        <taxon>Candidatus Falkowiibacteriota</taxon>
    </lineage>
</organism>
<evidence type="ECO:0000313" key="20">
    <source>
        <dbReference type="EMBL" id="KKQ71217.1"/>
    </source>
</evidence>
<comment type="cofactor">
    <cofactor evidence="15">
        <name>Mg(2+)</name>
        <dbReference type="ChEBI" id="CHEBI:18420"/>
    </cofactor>
    <text evidence="15">Binds 2 magnesium ions per tetramer.</text>
</comment>
<evidence type="ECO:0000256" key="4">
    <source>
        <dbReference type="ARBA" id="ARBA00022490"/>
    </source>
</evidence>
<dbReference type="NCBIfam" id="TIGR00472">
    <property type="entry name" value="pheT_bact"/>
    <property type="match status" value="1"/>
</dbReference>
<dbReference type="SUPFAM" id="SSF54991">
    <property type="entry name" value="Anticodon-binding domain of PheRS"/>
    <property type="match status" value="1"/>
</dbReference>
<dbReference type="SMART" id="SM00896">
    <property type="entry name" value="FDX-ACB"/>
    <property type="match status" value="1"/>
</dbReference>
<evidence type="ECO:0000256" key="12">
    <source>
        <dbReference type="ARBA" id="ARBA00022917"/>
    </source>
</evidence>
<comment type="similarity">
    <text evidence="2 15">Belongs to the phenylalanyl-tRNA synthetase beta subunit family. Type 1 subfamily.</text>
</comment>
<keyword evidence="7 15" id="KW-0479">Metal-binding</keyword>
<dbReference type="AlphaFoldDB" id="A0A0G0JXB8"/>
<dbReference type="InterPro" id="IPR005147">
    <property type="entry name" value="tRNA_synthase_B5-dom"/>
</dbReference>
<dbReference type="Gene3D" id="2.40.50.140">
    <property type="entry name" value="Nucleic acid-binding proteins"/>
    <property type="match status" value="1"/>
</dbReference>
<dbReference type="Pfam" id="PF01588">
    <property type="entry name" value="tRNA_bind"/>
    <property type="match status" value="1"/>
</dbReference>
<evidence type="ECO:0000256" key="13">
    <source>
        <dbReference type="ARBA" id="ARBA00023146"/>
    </source>
</evidence>
<dbReference type="Pfam" id="PF03484">
    <property type="entry name" value="B5"/>
    <property type="match status" value="1"/>
</dbReference>
<dbReference type="PANTHER" id="PTHR10947">
    <property type="entry name" value="PHENYLALANYL-TRNA SYNTHETASE BETA CHAIN AND LEUCINE-RICH REPEAT-CONTAINING PROTEIN 47"/>
    <property type="match status" value="1"/>
</dbReference>
<dbReference type="Gene3D" id="3.30.930.10">
    <property type="entry name" value="Bira Bifunctional Protein, Domain 2"/>
    <property type="match status" value="1"/>
</dbReference>
<keyword evidence="5 16" id="KW-0820">tRNA-binding</keyword>
<evidence type="ECO:0000256" key="16">
    <source>
        <dbReference type="PROSITE-ProRule" id="PRU00209"/>
    </source>
</evidence>
<dbReference type="FunFam" id="3.30.70.380:FF:000001">
    <property type="entry name" value="Phenylalanine--tRNA ligase beta subunit"/>
    <property type="match status" value="1"/>
</dbReference>
<sequence length="821" mass="91786">MYLSLNWLKDYIDLPKSITPDELGNRLTLSTVEIDSVEKQEEKFKNIMVGKILEVKAHPNAERLRLARVDIGAKEEWIVCGAPNIEAGQMVPVALVGAVLPSGVEIKQAEIRGIKSCGMLCAPDEIGLGEDHNGIMILEKGAKVGQKLAEYLKIDDVLFEVDNKSITNRPDLWGHIGMARDINAFLEIKPKKTMTDILAGKKEDIVLEDETVKIDVKVDNFELCPRYMAVALGNIKIAPSPAWMAERLIAVGVRPINNIVDATNYIMLDLGQPLHAFDFENIASVKKENGGEGKILVRTAKADEEIVTLDGQTRKLDKEMLVITDSEKPVAIAGVMGGANSEISNDTKTIVIESANFNFISIRKTSTKLGLRSEASQRYEKSLDPNLCETSLVRAVNLIKEICPGARVVSQVVDEEKYALNQGPIEIELDWLNKIIGEDIGEKKISGILSRLGFGVEILEAEKKILKITIPTWRATKDISLKEDIVEEVARIFGYDNLLPRMPKVAMHAPEINKNRKLERELKKILAEDFACEVSNYSYVGDEQLKKLGIDYGKHIRLANPIANYHTMLRQSLAPNLLSSVIANQARQESFTLFEIGNIYINIPSGPNKNNTSEEKLPFQEKRLGISVAGSDILEEYNQMKSLVGNLFAHFYLEAEYSGMAGDLNWIEESMATQILIFGEQVGTIYAVNQKTKNKIGLKKQVVIAEIGINKLLDLINKAGELKFKEFEKFPKLIRDLAFVVNEKVLYNDIRKEILSFHEIIKEVELFDVYQGDKVGAGNKSLAFHIAYQADKTLTGEEADAIQTDLIKKLEERFEAKVRDY</sequence>
<feature type="domain" description="B5" evidence="19">
    <location>
        <begin position="420"/>
        <end position="500"/>
    </location>
</feature>
<keyword evidence="8 15" id="KW-0547">Nucleotide-binding</keyword>
<dbReference type="GO" id="GO:0000049">
    <property type="term" value="F:tRNA binding"/>
    <property type="evidence" value="ECO:0007669"/>
    <property type="project" value="UniProtKB-UniRule"/>
</dbReference>
<feature type="domain" description="FDX-ACB" evidence="18">
    <location>
        <begin position="728"/>
        <end position="819"/>
    </location>
</feature>
<dbReference type="InterPro" id="IPR004532">
    <property type="entry name" value="Phe-tRNA-ligase_IIc_bsu_bact"/>
</dbReference>
<dbReference type="FunFam" id="2.40.50.140:FF:000045">
    <property type="entry name" value="Phenylalanine--tRNA ligase beta subunit"/>
    <property type="match status" value="1"/>
</dbReference>
<protein>
    <recommendedName>
        <fullName evidence="15">Phenylalanine--tRNA ligase beta subunit</fullName>
        <ecNumber evidence="15">6.1.1.20</ecNumber>
    </recommendedName>
    <alternativeName>
        <fullName evidence="15">Phenylalanyl-tRNA synthetase beta subunit</fullName>
        <shortName evidence="15">PheRS</shortName>
    </alternativeName>
</protein>
<dbReference type="InterPro" id="IPR005121">
    <property type="entry name" value="Fdx_antiC-bd"/>
</dbReference>
<gene>
    <name evidence="15" type="primary">pheT</name>
    <name evidence="20" type="ORF">US91_C0001G0144</name>
</gene>
<feature type="binding site" evidence="15">
    <location>
        <position position="488"/>
    </location>
    <ligand>
        <name>Mg(2+)</name>
        <dbReference type="ChEBI" id="CHEBI:18420"/>
        <note>shared with alpha subunit</note>
    </ligand>
</feature>
<dbReference type="InterPro" id="IPR045060">
    <property type="entry name" value="Phe-tRNA-ligase_IIc_bsu"/>
</dbReference>
<keyword evidence="13 15" id="KW-0030">Aminoacyl-tRNA synthetase</keyword>
<dbReference type="InterPro" id="IPR041616">
    <property type="entry name" value="PheRS_beta_core"/>
</dbReference>
<dbReference type="CDD" id="cd02796">
    <property type="entry name" value="tRNA_bind_bactPheRS"/>
    <property type="match status" value="1"/>
</dbReference>
<dbReference type="SUPFAM" id="SSF56037">
    <property type="entry name" value="PheT/TilS domain"/>
    <property type="match status" value="1"/>
</dbReference>
<feature type="domain" description="TRNA-binding" evidence="17">
    <location>
        <begin position="41"/>
        <end position="149"/>
    </location>
</feature>
<keyword evidence="11 16" id="KW-0694">RNA-binding</keyword>
<dbReference type="InterPro" id="IPR005146">
    <property type="entry name" value="B3/B4_tRNA-bd"/>
</dbReference>
<keyword evidence="6 15" id="KW-0436">Ligase</keyword>
<proteinExistence type="inferred from homology"/>
<evidence type="ECO:0000256" key="6">
    <source>
        <dbReference type="ARBA" id="ARBA00022598"/>
    </source>
</evidence>
<evidence type="ECO:0000256" key="8">
    <source>
        <dbReference type="ARBA" id="ARBA00022741"/>
    </source>
</evidence>
<reference evidence="20" key="1">
    <citation type="journal article" date="2015" name="Nature">
        <title>rRNA introns, odd ribosomes, and small enigmatic genomes across a large radiation of phyla.</title>
        <authorList>
            <person name="Brown C.T."/>
            <person name="Hug L.A."/>
            <person name="Thomas B.C."/>
            <person name="Sharon I."/>
            <person name="Castelle C.J."/>
            <person name="Singh A."/>
            <person name="Wilkins M.J."/>
            <person name="Williams K.H."/>
            <person name="Banfield J.F."/>
        </authorList>
    </citation>
    <scope>NUCLEOTIDE SEQUENCE [LARGE SCALE GENOMIC DNA]</scope>
</reference>
<evidence type="ECO:0000256" key="1">
    <source>
        <dbReference type="ARBA" id="ARBA00004496"/>
    </source>
</evidence>
<feature type="binding site" evidence="15">
    <location>
        <position position="484"/>
    </location>
    <ligand>
        <name>Mg(2+)</name>
        <dbReference type="ChEBI" id="CHEBI:18420"/>
        <note>shared with alpha subunit</note>
    </ligand>
</feature>
<evidence type="ECO:0000256" key="10">
    <source>
        <dbReference type="ARBA" id="ARBA00022842"/>
    </source>
</evidence>
<dbReference type="InterPro" id="IPR012340">
    <property type="entry name" value="NA-bd_OB-fold"/>
</dbReference>
<dbReference type="PROSITE" id="PS51483">
    <property type="entry name" value="B5"/>
    <property type="match status" value="1"/>
</dbReference>
<dbReference type="GO" id="GO:0009328">
    <property type="term" value="C:phenylalanine-tRNA ligase complex"/>
    <property type="evidence" value="ECO:0007669"/>
    <property type="project" value="TreeGrafter"/>
</dbReference>
<comment type="subcellular location">
    <subcellularLocation>
        <location evidence="1 15">Cytoplasm</location>
    </subcellularLocation>
</comment>
<accession>A0A0G0JXB8</accession>
<dbReference type="Gene3D" id="3.50.40.10">
    <property type="entry name" value="Phenylalanyl-trna Synthetase, Chain B, domain 3"/>
    <property type="match status" value="1"/>
</dbReference>
<evidence type="ECO:0000256" key="9">
    <source>
        <dbReference type="ARBA" id="ARBA00022840"/>
    </source>
</evidence>
<dbReference type="EMBL" id="LBUU01000001">
    <property type="protein sequence ID" value="KKQ71217.1"/>
    <property type="molecule type" value="Genomic_DNA"/>
</dbReference>
<dbReference type="PANTHER" id="PTHR10947:SF0">
    <property type="entry name" value="PHENYLALANINE--TRNA LIGASE BETA SUBUNIT"/>
    <property type="match status" value="1"/>
</dbReference>
<evidence type="ECO:0000256" key="11">
    <source>
        <dbReference type="ARBA" id="ARBA00022884"/>
    </source>
</evidence>
<dbReference type="GO" id="GO:0004826">
    <property type="term" value="F:phenylalanine-tRNA ligase activity"/>
    <property type="evidence" value="ECO:0007669"/>
    <property type="project" value="UniProtKB-UniRule"/>
</dbReference>
<dbReference type="InterPro" id="IPR002547">
    <property type="entry name" value="tRNA-bd_dom"/>
</dbReference>
<evidence type="ECO:0000256" key="7">
    <source>
        <dbReference type="ARBA" id="ARBA00022723"/>
    </source>
</evidence>
<dbReference type="Pfam" id="PF17759">
    <property type="entry name" value="tRNA_synthFbeta"/>
    <property type="match status" value="1"/>
</dbReference>
<dbReference type="FunFam" id="3.50.40.10:FF:000001">
    <property type="entry name" value="Phenylalanine--tRNA ligase beta subunit"/>
    <property type="match status" value="1"/>
</dbReference>
<dbReference type="EC" id="6.1.1.20" evidence="15"/>
<dbReference type="PATRIC" id="fig|1618638.3.peg.151"/>
<evidence type="ECO:0000256" key="3">
    <source>
        <dbReference type="ARBA" id="ARBA00011209"/>
    </source>
</evidence>
<dbReference type="Pfam" id="PF03147">
    <property type="entry name" value="FDX-ACB"/>
    <property type="match status" value="1"/>
</dbReference>
<dbReference type="InterPro" id="IPR020825">
    <property type="entry name" value="Phe-tRNA_synthase-like_B3/B4"/>
</dbReference>
<dbReference type="InterPro" id="IPR033714">
    <property type="entry name" value="tRNA_bind_bactPheRS"/>
</dbReference>
<comment type="subunit">
    <text evidence="3 15">Tetramer of two alpha and two beta subunits.</text>
</comment>
<keyword evidence="10 15" id="KW-0460">Magnesium</keyword>
<evidence type="ECO:0000256" key="14">
    <source>
        <dbReference type="ARBA" id="ARBA00049255"/>
    </source>
</evidence>
<dbReference type="Gene3D" id="3.30.56.10">
    <property type="match status" value="2"/>
</dbReference>
<dbReference type="GO" id="GO:0000287">
    <property type="term" value="F:magnesium ion binding"/>
    <property type="evidence" value="ECO:0007669"/>
    <property type="project" value="UniProtKB-UniRule"/>
</dbReference>
<dbReference type="InterPro" id="IPR009061">
    <property type="entry name" value="DNA-bd_dom_put_sf"/>
</dbReference>
<keyword evidence="4 15" id="KW-0963">Cytoplasm</keyword>
<dbReference type="Proteomes" id="UP000034022">
    <property type="component" value="Unassembled WGS sequence"/>
</dbReference>
<evidence type="ECO:0000256" key="15">
    <source>
        <dbReference type="HAMAP-Rule" id="MF_00283"/>
    </source>
</evidence>
<dbReference type="GO" id="GO:0006432">
    <property type="term" value="P:phenylalanyl-tRNA aminoacylation"/>
    <property type="evidence" value="ECO:0007669"/>
    <property type="project" value="UniProtKB-UniRule"/>
</dbReference>
<dbReference type="InterPro" id="IPR036690">
    <property type="entry name" value="Fdx_antiC-bd_sf"/>
</dbReference>
<feature type="binding site" evidence="15">
    <location>
        <position position="487"/>
    </location>
    <ligand>
        <name>Mg(2+)</name>
        <dbReference type="ChEBI" id="CHEBI:18420"/>
        <note>shared with alpha subunit</note>
    </ligand>
</feature>
<evidence type="ECO:0000256" key="5">
    <source>
        <dbReference type="ARBA" id="ARBA00022555"/>
    </source>
</evidence>